<evidence type="ECO:0000256" key="3">
    <source>
        <dbReference type="ARBA" id="ARBA00023242"/>
    </source>
</evidence>
<evidence type="ECO:0000256" key="1">
    <source>
        <dbReference type="ARBA" id="ARBA00004123"/>
    </source>
</evidence>
<dbReference type="InterPro" id="IPR001202">
    <property type="entry name" value="WW_dom"/>
</dbReference>
<dbReference type="GO" id="GO:0006325">
    <property type="term" value="P:chromatin organization"/>
    <property type="evidence" value="ECO:0007669"/>
    <property type="project" value="UniProtKB-KW"/>
</dbReference>
<feature type="compositionally biased region" description="Polar residues" evidence="4">
    <location>
        <begin position="96"/>
        <end position="123"/>
    </location>
</feature>
<evidence type="ECO:0000256" key="2">
    <source>
        <dbReference type="ARBA" id="ARBA00022853"/>
    </source>
</evidence>
<feature type="domain" description="WW" evidence="5">
    <location>
        <begin position="127"/>
        <end position="160"/>
    </location>
</feature>
<dbReference type="InterPro" id="IPR036020">
    <property type="entry name" value="WW_dom_sf"/>
</dbReference>
<sequence>MVMYTRKQPRLNDGYHERRQTHPQQSVNKYPAKTEGDADSRNDKMRDSRDASPASKIPRKSSSPDVREQKTNSLQSKPRDKCRAVHNGVSGDAVDGSSQNNSARPISNSHGSEQHKNPATQSELPPHDLADDWSEHISSSGKKYYYNCRTEVSQWEKPKEWVEREQRQKEAANRIVANSFPKDRDYRREAMQTAVQSNSSNRFTEDKHSSEVGSVLAQTVLSQTSKHNDRDYRLPRTEAPGSGTSSSTPLQQQASLGVKPGSSLPNCSPSPVPSSPFNLPEQQQQQHQQHHKKQNDSNGANTLTKPHPAGSSTGQRPEKKVNAPCIFLISADAPTDRASTASATPSPSPSSTSRLTPVTPTSATMPSLPSQDPAVLRQILHTSPQINPSLERLQEGIQIVLARSPFTALKEQLTGQALTALPNILAAPTLLPQAVQAAHQAHQQSQSPASQTSDVSSPRSHISPRVATPQTSGSQTRAHATTPHSHNSAQSKASAMSVKCGVHQSQGSQQAGGTERHTYTSPGSPATSGGHRHHPSGGHPSPARTMSGSHAGSAQPSVSSLSNACQALSGLSSLSPGLSSHYCENLTKHVQGWPAEHLEKQAARLREESYSLGCLQMSEICTELKNARSLVRVSEIQATLREQRILFLRQQNKELEKLKNQNSFMM</sequence>
<dbReference type="GO" id="GO:0000993">
    <property type="term" value="F:RNA polymerase II complex binding"/>
    <property type="evidence" value="ECO:0007669"/>
    <property type="project" value="TreeGrafter"/>
</dbReference>
<dbReference type="Pfam" id="PF00397">
    <property type="entry name" value="WW"/>
    <property type="match status" value="1"/>
</dbReference>
<dbReference type="CDD" id="cd00201">
    <property type="entry name" value="WW"/>
    <property type="match status" value="1"/>
</dbReference>
<feature type="compositionally biased region" description="Low complexity" evidence="4">
    <location>
        <begin position="436"/>
        <end position="451"/>
    </location>
</feature>
<protein>
    <submittedName>
        <fullName evidence="6">WW domain containing adaptor with coiled-coil</fullName>
    </submittedName>
</protein>
<dbReference type="SMART" id="SM00456">
    <property type="entry name" value="WW"/>
    <property type="match status" value="1"/>
</dbReference>
<keyword evidence="3" id="KW-0539">Nucleus</keyword>
<organism evidence="6">
    <name type="scientific">Petromyzon marinus</name>
    <name type="common">Sea lamprey</name>
    <dbReference type="NCBI Taxonomy" id="7757"/>
    <lineage>
        <taxon>Eukaryota</taxon>
        <taxon>Metazoa</taxon>
        <taxon>Chordata</taxon>
        <taxon>Craniata</taxon>
        <taxon>Vertebrata</taxon>
        <taxon>Cyclostomata</taxon>
        <taxon>Hyperoartia</taxon>
        <taxon>Petromyzontiformes</taxon>
        <taxon>Petromyzontidae</taxon>
        <taxon>Petromyzon</taxon>
    </lineage>
</organism>
<feature type="compositionally biased region" description="Polar residues" evidence="4">
    <location>
        <begin position="296"/>
        <end position="315"/>
    </location>
</feature>
<feature type="compositionally biased region" description="Basic and acidic residues" evidence="4">
    <location>
        <begin position="125"/>
        <end position="135"/>
    </location>
</feature>
<feature type="compositionally biased region" description="Polar residues" evidence="4">
    <location>
        <begin position="544"/>
        <end position="558"/>
    </location>
</feature>
<reference evidence="6" key="2">
    <citation type="submission" date="2025-09" db="UniProtKB">
        <authorList>
            <consortium name="Ensembl"/>
        </authorList>
    </citation>
    <scope>IDENTIFICATION</scope>
</reference>
<feature type="region of interest" description="Disordered" evidence="4">
    <location>
        <begin position="332"/>
        <end position="370"/>
    </location>
</feature>
<feature type="compositionally biased region" description="Basic and acidic residues" evidence="4">
    <location>
        <begin position="32"/>
        <end position="50"/>
    </location>
</feature>
<feature type="compositionally biased region" description="Polar residues" evidence="4">
    <location>
        <begin position="216"/>
        <end position="225"/>
    </location>
</feature>
<dbReference type="STRING" id="7757.ENSPMAP00000001109"/>
<dbReference type="Ensembl" id="ENSPMAT00000001113.1">
    <property type="protein sequence ID" value="ENSPMAP00000001109.1"/>
    <property type="gene ID" value="ENSPMAG00000000987.1"/>
</dbReference>
<dbReference type="SUPFAM" id="SSF51045">
    <property type="entry name" value="WW domain"/>
    <property type="match status" value="1"/>
</dbReference>
<feature type="compositionally biased region" description="Polar residues" evidence="4">
    <location>
        <begin position="193"/>
        <end position="202"/>
    </location>
</feature>
<feature type="region of interest" description="Disordered" evidence="4">
    <location>
        <begin position="1"/>
        <end position="135"/>
    </location>
</feature>
<dbReference type="AlphaFoldDB" id="S4R7C9"/>
<evidence type="ECO:0000256" key="4">
    <source>
        <dbReference type="SAM" id="MobiDB-lite"/>
    </source>
</evidence>
<feature type="compositionally biased region" description="Low complexity" evidence="4">
    <location>
        <begin position="332"/>
        <end position="362"/>
    </location>
</feature>
<feature type="compositionally biased region" description="Basic and acidic residues" evidence="4">
    <location>
        <begin position="181"/>
        <end position="190"/>
    </location>
</feature>
<dbReference type="GO" id="GO:0005634">
    <property type="term" value="C:nucleus"/>
    <property type="evidence" value="ECO:0007669"/>
    <property type="project" value="UniProtKB-SubCell"/>
</dbReference>
<accession>S4R7C9</accession>
<dbReference type="PROSITE" id="PS50020">
    <property type="entry name" value="WW_DOMAIN_2"/>
    <property type="match status" value="1"/>
</dbReference>
<dbReference type="Gene3D" id="2.20.70.10">
    <property type="match status" value="1"/>
</dbReference>
<dbReference type="PANTHER" id="PTHR15911:SF6">
    <property type="entry name" value="WW DOMAIN-CONTAINING ADAPTER PROTEIN WITH COILED-COIL"/>
    <property type="match status" value="1"/>
</dbReference>
<reference evidence="6" key="1">
    <citation type="submission" date="2025-08" db="UniProtKB">
        <authorList>
            <consortium name="Ensembl"/>
        </authorList>
    </citation>
    <scope>IDENTIFICATION</scope>
</reference>
<keyword evidence="2" id="KW-0156">Chromatin regulator</keyword>
<feature type="compositionally biased region" description="Basic and acidic residues" evidence="4">
    <location>
        <begin position="156"/>
        <end position="172"/>
    </location>
</feature>
<feature type="region of interest" description="Disordered" evidence="4">
    <location>
        <begin position="436"/>
        <end position="558"/>
    </location>
</feature>
<dbReference type="GO" id="GO:0010506">
    <property type="term" value="P:regulation of autophagy"/>
    <property type="evidence" value="ECO:0007669"/>
    <property type="project" value="TreeGrafter"/>
</dbReference>
<feature type="region of interest" description="Disordered" evidence="4">
    <location>
        <begin position="156"/>
        <end position="319"/>
    </location>
</feature>
<dbReference type="GeneTree" id="ENSGT00440000037780"/>
<evidence type="ECO:0000259" key="5">
    <source>
        <dbReference type="PROSITE" id="PS50020"/>
    </source>
</evidence>
<comment type="subcellular location">
    <subcellularLocation>
        <location evidence="1">Nucleus</location>
    </subcellularLocation>
</comment>
<dbReference type="GO" id="GO:1904263">
    <property type="term" value="P:positive regulation of TORC1 signaling"/>
    <property type="evidence" value="ECO:0007669"/>
    <property type="project" value="TreeGrafter"/>
</dbReference>
<dbReference type="PANTHER" id="PTHR15911">
    <property type="entry name" value="WW DOMAIN-CONTAINING ADAPTER PROTEIN WITH COILED-COIL"/>
    <property type="match status" value="1"/>
</dbReference>
<dbReference type="InterPro" id="IPR038867">
    <property type="entry name" value="WAC"/>
</dbReference>
<feature type="compositionally biased region" description="Polar residues" evidence="4">
    <location>
        <begin position="468"/>
        <end position="494"/>
    </location>
</feature>
<evidence type="ECO:0000313" key="6">
    <source>
        <dbReference type="Ensembl" id="ENSPMAP00000001109.1"/>
    </source>
</evidence>
<dbReference type="OMA" id="YNCQTEV"/>
<name>S4R7C9_PETMA</name>
<feature type="compositionally biased region" description="Low complexity" evidence="4">
    <location>
        <begin position="275"/>
        <end position="287"/>
    </location>
</feature>
<dbReference type="GO" id="GO:0003682">
    <property type="term" value="F:chromatin binding"/>
    <property type="evidence" value="ECO:0007669"/>
    <property type="project" value="TreeGrafter"/>
</dbReference>
<dbReference type="PROSITE" id="PS01159">
    <property type="entry name" value="WW_DOMAIN_1"/>
    <property type="match status" value="1"/>
</dbReference>
<feature type="compositionally biased region" description="Basic and acidic residues" evidence="4">
    <location>
        <begin position="226"/>
        <end position="236"/>
    </location>
</feature>
<proteinExistence type="predicted"/>
<feature type="compositionally biased region" description="Polar residues" evidence="4">
    <location>
        <begin position="503"/>
        <end position="512"/>
    </location>
</feature>
<feature type="compositionally biased region" description="Polar residues" evidence="4">
    <location>
        <begin position="242"/>
        <end position="255"/>
    </location>
</feature>